<keyword evidence="11" id="KW-1185">Reference proteome</keyword>
<evidence type="ECO:0000256" key="5">
    <source>
        <dbReference type="ARBA" id="ARBA00022692"/>
    </source>
</evidence>
<dbReference type="Proteomes" id="UP000297737">
    <property type="component" value="Unassembled WGS sequence"/>
</dbReference>
<protein>
    <recommendedName>
        <fullName evidence="9">Glycosyltransferase RgtA/B/C/D-like domain-containing protein</fullName>
    </recommendedName>
</protein>
<dbReference type="GO" id="GO:0016763">
    <property type="term" value="F:pentosyltransferase activity"/>
    <property type="evidence" value="ECO:0007669"/>
    <property type="project" value="TreeGrafter"/>
</dbReference>
<feature type="transmembrane region" description="Helical" evidence="8">
    <location>
        <begin position="252"/>
        <end position="269"/>
    </location>
</feature>
<keyword evidence="2" id="KW-1003">Cell membrane</keyword>
<keyword evidence="7 8" id="KW-0472">Membrane</keyword>
<evidence type="ECO:0000256" key="6">
    <source>
        <dbReference type="ARBA" id="ARBA00022989"/>
    </source>
</evidence>
<feature type="transmembrane region" description="Helical" evidence="8">
    <location>
        <begin position="49"/>
        <end position="67"/>
    </location>
</feature>
<feature type="transmembrane region" description="Helical" evidence="8">
    <location>
        <begin position="411"/>
        <end position="429"/>
    </location>
</feature>
<dbReference type="GO" id="GO:0009103">
    <property type="term" value="P:lipopolysaccharide biosynthetic process"/>
    <property type="evidence" value="ECO:0007669"/>
    <property type="project" value="UniProtKB-ARBA"/>
</dbReference>
<dbReference type="InterPro" id="IPR050297">
    <property type="entry name" value="LipidA_mod_glycosyltrf_83"/>
</dbReference>
<accession>A0A4Y9ENN3</accession>
<evidence type="ECO:0000259" key="9">
    <source>
        <dbReference type="Pfam" id="PF13231"/>
    </source>
</evidence>
<feature type="transmembrane region" description="Helical" evidence="8">
    <location>
        <begin position="441"/>
        <end position="459"/>
    </location>
</feature>
<sequence>MLTGLEAAWFGGGVIWAGALALFAALLWFTYAERGYAGGHIAEVPLSRTWLVLLLLAVALGTVLRLTGLDLKSISHPEVYIPGIALPAEITEPPPRIGFIETFIWHFRDEPHPMGYYLGMWGWTRVFGTSAWAIRLPEALMGIASVYVINRLGRASYGVRAGVIAAALLAAHGFHLYWSQIARMYVPGALFGLVSTWLLIEMTNAARPRRSLEIAWLLTVLGGASTVEFFWPLLAVQMLWTALNAPDLANNRIFRVQLFGMLMVLPSLVHDVMLGGGGFAPVPTPGFLRDFFSFGFLFGDNSDLAPRLGGMAALALLALAIPLIVNGLRVPVNEPIDLPAQQLPARAPLWLAAAGACAVVAGIMLIAWQRQRAIAGLLVLPWLLLAVPPVAGWLRPWLGFADGWRRRLRPLFGLVPLLALVPALLLWTASHMVPVTAPRAFLIFVPYLLIVVAAGLAVLPRWLGLGVAALLALVFAVSIKLARAEPVSPRDYKTLALTINAQSQSGDLLFVPPLRWDYAPLFFYLQGPWPVAGDYALTLRRHPHARVWVPEVTESRIYQPPPELKESLADYRPVTTLTAQNFRATLYVPPAE</sequence>
<feature type="transmembrane region" description="Helical" evidence="8">
    <location>
        <begin position="348"/>
        <end position="367"/>
    </location>
</feature>
<organism evidence="10 11">
    <name type="scientific">Glacieibacterium arshaanense</name>
    <dbReference type="NCBI Taxonomy" id="2511025"/>
    <lineage>
        <taxon>Bacteria</taxon>
        <taxon>Pseudomonadati</taxon>
        <taxon>Pseudomonadota</taxon>
        <taxon>Alphaproteobacteria</taxon>
        <taxon>Sphingomonadales</taxon>
        <taxon>Sphingosinicellaceae</taxon>
        <taxon>Glacieibacterium</taxon>
    </lineage>
</organism>
<feature type="transmembrane region" description="Helical" evidence="8">
    <location>
        <begin position="465"/>
        <end position="482"/>
    </location>
</feature>
<evidence type="ECO:0000256" key="4">
    <source>
        <dbReference type="ARBA" id="ARBA00022679"/>
    </source>
</evidence>
<evidence type="ECO:0000313" key="10">
    <source>
        <dbReference type="EMBL" id="TFU03658.1"/>
    </source>
</evidence>
<comment type="subcellular location">
    <subcellularLocation>
        <location evidence="1">Cell membrane</location>
        <topology evidence="1">Multi-pass membrane protein</topology>
    </subcellularLocation>
</comment>
<dbReference type="PANTHER" id="PTHR33908">
    <property type="entry name" value="MANNOSYLTRANSFERASE YKCB-RELATED"/>
    <property type="match status" value="1"/>
</dbReference>
<evidence type="ECO:0000256" key="3">
    <source>
        <dbReference type="ARBA" id="ARBA00022676"/>
    </source>
</evidence>
<feature type="transmembrane region" description="Helical" evidence="8">
    <location>
        <begin position="7"/>
        <end position="29"/>
    </location>
</feature>
<dbReference type="EMBL" id="SIHO01000002">
    <property type="protein sequence ID" value="TFU03658.1"/>
    <property type="molecule type" value="Genomic_DNA"/>
</dbReference>
<feature type="domain" description="Glycosyltransferase RgtA/B/C/D-like" evidence="9">
    <location>
        <begin position="112"/>
        <end position="269"/>
    </location>
</feature>
<name>A0A4Y9ENN3_9SPHN</name>
<keyword evidence="4" id="KW-0808">Transferase</keyword>
<feature type="transmembrane region" description="Helical" evidence="8">
    <location>
        <begin position="184"/>
        <end position="202"/>
    </location>
</feature>
<evidence type="ECO:0000313" key="11">
    <source>
        <dbReference type="Proteomes" id="UP000297737"/>
    </source>
</evidence>
<proteinExistence type="predicted"/>
<dbReference type="AlphaFoldDB" id="A0A4Y9ENN3"/>
<comment type="caution">
    <text evidence="10">The sequence shown here is derived from an EMBL/GenBank/DDBJ whole genome shotgun (WGS) entry which is preliminary data.</text>
</comment>
<keyword evidence="3" id="KW-0328">Glycosyltransferase</keyword>
<dbReference type="InterPro" id="IPR038731">
    <property type="entry name" value="RgtA/B/C-like"/>
</dbReference>
<dbReference type="Pfam" id="PF13231">
    <property type="entry name" value="PMT_2"/>
    <property type="match status" value="1"/>
</dbReference>
<evidence type="ECO:0000256" key="2">
    <source>
        <dbReference type="ARBA" id="ARBA00022475"/>
    </source>
</evidence>
<keyword evidence="6 8" id="KW-1133">Transmembrane helix</keyword>
<feature type="transmembrane region" description="Helical" evidence="8">
    <location>
        <begin position="157"/>
        <end position="178"/>
    </location>
</feature>
<dbReference type="GO" id="GO:0005886">
    <property type="term" value="C:plasma membrane"/>
    <property type="evidence" value="ECO:0007669"/>
    <property type="project" value="UniProtKB-SubCell"/>
</dbReference>
<feature type="transmembrane region" description="Helical" evidence="8">
    <location>
        <begin position="308"/>
        <end position="328"/>
    </location>
</feature>
<keyword evidence="5 8" id="KW-0812">Transmembrane</keyword>
<dbReference type="PANTHER" id="PTHR33908:SF11">
    <property type="entry name" value="MEMBRANE PROTEIN"/>
    <property type="match status" value="1"/>
</dbReference>
<dbReference type="OrthoDB" id="559425at2"/>
<evidence type="ECO:0000256" key="7">
    <source>
        <dbReference type="ARBA" id="ARBA00023136"/>
    </source>
</evidence>
<feature type="transmembrane region" description="Helical" evidence="8">
    <location>
        <begin position="374"/>
        <end position="391"/>
    </location>
</feature>
<evidence type="ECO:0000256" key="8">
    <source>
        <dbReference type="SAM" id="Phobius"/>
    </source>
</evidence>
<feature type="transmembrane region" description="Helical" evidence="8">
    <location>
        <begin position="214"/>
        <end position="240"/>
    </location>
</feature>
<evidence type="ECO:0000256" key="1">
    <source>
        <dbReference type="ARBA" id="ARBA00004651"/>
    </source>
</evidence>
<dbReference type="RefSeq" id="WP_135246251.1">
    <property type="nucleotide sequence ID" value="NZ_SIHO01000002.1"/>
</dbReference>
<gene>
    <name evidence="10" type="ORF">EUV02_10945</name>
</gene>
<reference evidence="10 11" key="1">
    <citation type="submission" date="2019-02" db="EMBL/GenBank/DDBJ databases">
        <title>Polymorphobacter sp. isolated from the lake at the Tibet of China.</title>
        <authorList>
            <person name="Li A."/>
        </authorList>
    </citation>
    <scope>NUCLEOTIDE SEQUENCE [LARGE SCALE GENOMIC DNA]</scope>
    <source>
        <strain evidence="10 11">DJ1R-1</strain>
    </source>
</reference>